<comment type="similarity">
    <text evidence="1">Belongs to the CWF19 family.</text>
</comment>
<proteinExistence type="inferred from homology"/>
<dbReference type="EMBL" id="UZAH01031051">
    <property type="protein sequence ID" value="VDP13610.1"/>
    <property type="molecule type" value="Genomic_DNA"/>
</dbReference>
<accession>A0A3P8B8J4</accession>
<sequence>MIAAPCVVTTGCPAQDPSFESTPNIRDRALSLPALHALLCVVAPSNRGKIPGCLLALRLRAECITRRRAQVAEDQRWRGGQRKDVTYLAVVEWDGFSDQHCIIAPTEHTCSSIQLDENVWDEMRIWRKGLVAMWREMDEDCLFVEMSRNLTAGPHHVIECIPVPVEVGDTAPIYFKILVLRDQAHPAEAVLHAARKREFRVLTVQWNSGAPLAEPSSDVNEVEPAFNNSEEVLALLDGGLPTGVRLHDSTDRLLETNLERVATSHGALNGDVGSWMELY</sequence>
<evidence type="ECO:0000256" key="1">
    <source>
        <dbReference type="ARBA" id="ARBA00006795"/>
    </source>
</evidence>
<evidence type="ECO:0000313" key="4">
    <source>
        <dbReference type="Proteomes" id="UP000050761"/>
    </source>
</evidence>
<keyword evidence="4" id="KW-1185">Reference proteome</keyword>
<dbReference type="Pfam" id="PF04677">
    <property type="entry name" value="CwfJ_C_1"/>
    <property type="match status" value="1"/>
</dbReference>
<protein>
    <submittedName>
        <fullName evidence="5">CwfJ_C_1 domain-containing protein</fullName>
    </submittedName>
</protein>
<dbReference type="PANTHER" id="PTHR12072:SF5">
    <property type="entry name" value="CWF19-LIKE PROTEIN 2"/>
    <property type="match status" value="1"/>
</dbReference>
<organism evidence="4 5">
    <name type="scientific">Heligmosomoides polygyrus</name>
    <name type="common">Parasitic roundworm</name>
    <dbReference type="NCBI Taxonomy" id="6339"/>
    <lineage>
        <taxon>Eukaryota</taxon>
        <taxon>Metazoa</taxon>
        <taxon>Ecdysozoa</taxon>
        <taxon>Nematoda</taxon>
        <taxon>Chromadorea</taxon>
        <taxon>Rhabditida</taxon>
        <taxon>Rhabditina</taxon>
        <taxon>Rhabditomorpha</taxon>
        <taxon>Strongyloidea</taxon>
        <taxon>Heligmosomidae</taxon>
        <taxon>Heligmosomoides</taxon>
    </lineage>
</organism>
<gene>
    <name evidence="3" type="ORF">HPBE_LOCUS18987</name>
</gene>
<evidence type="ECO:0000313" key="3">
    <source>
        <dbReference type="EMBL" id="VDP13610.1"/>
    </source>
</evidence>
<feature type="domain" description="Cwf19-like C-terminal" evidence="2">
    <location>
        <begin position="85"/>
        <end position="176"/>
    </location>
</feature>
<dbReference type="GO" id="GO:0071014">
    <property type="term" value="C:post-mRNA release spliceosomal complex"/>
    <property type="evidence" value="ECO:0007669"/>
    <property type="project" value="TreeGrafter"/>
</dbReference>
<dbReference type="InterPro" id="IPR040194">
    <property type="entry name" value="Cwf19-like"/>
</dbReference>
<reference evidence="5" key="2">
    <citation type="submission" date="2019-09" db="UniProtKB">
        <authorList>
            <consortium name="WormBaseParasite"/>
        </authorList>
    </citation>
    <scope>IDENTIFICATION</scope>
</reference>
<dbReference type="Proteomes" id="UP000050761">
    <property type="component" value="Unassembled WGS sequence"/>
</dbReference>
<evidence type="ECO:0000259" key="2">
    <source>
        <dbReference type="Pfam" id="PF04677"/>
    </source>
</evidence>
<dbReference type="GO" id="GO:0000398">
    <property type="term" value="P:mRNA splicing, via spliceosome"/>
    <property type="evidence" value="ECO:0007669"/>
    <property type="project" value="TreeGrafter"/>
</dbReference>
<evidence type="ECO:0000313" key="5">
    <source>
        <dbReference type="WBParaSite" id="HPBE_0001898801-mRNA-1"/>
    </source>
</evidence>
<accession>A0A183GAF1</accession>
<name>A0A183GAF1_HELPZ</name>
<reference evidence="3 4" key="1">
    <citation type="submission" date="2018-11" db="EMBL/GenBank/DDBJ databases">
        <authorList>
            <consortium name="Pathogen Informatics"/>
        </authorList>
    </citation>
    <scope>NUCLEOTIDE SEQUENCE [LARGE SCALE GENOMIC DNA]</scope>
</reference>
<dbReference type="InterPro" id="IPR006768">
    <property type="entry name" value="Cwf19-like_C_dom-1"/>
</dbReference>
<dbReference type="PANTHER" id="PTHR12072">
    <property type="entry name" value="CWF19, CELL CYCLE CONTROL PROTEIN"/>
    <property type="match status" value="1"/>
</dbReference>
<dbReference type="OrthoDB" id="2113965at2759"/>
<dbReference type="WBParaSite" id="HPBE_0001898801-mRNA-1">
    <property type="protein sequence ID" value="HPBE_0001898801-mRNA-1"/>
    <property type="gene ID" value="HPBE_0001898801"/>
</dbReference>
<dbReference type="AlphaFoldDB" id="A0A183GAF1"/>